<organism evidence="1 2">
    <name type="scientific">Panagrolaimus davidi</name>
    <dbReference type="NCBI Taxonomy" id="227884"/>
    <lineage>
        <taxon>Eukaryota</taxon>
        <taxon>Metazoa</taxon>
        <taxon>Ecdysozoa</taxon>
        <taxon>Nematoda</taxon>
        <taxon>Chromadorea</taxon>
        <taxon>Rhabditida</taxon>
        <taxon>Tylenchina</taxon>
        <taxon>Panagrolaimomorpha</taxon>
        <taxon>Panagrolaimoidea</taxon>
        <taxon>Panagrolaimidae</taxon>
        <taxon>Panagrolaimus</taxon>
    </lineage>
</organism>
<evidence type="ECO:0000313" key="1">
    <source>
        <dbReference type="Proteomes" id="UP000887578"/>
    </source>
</evidence>
<keyword evidence="1" id="KW-1185">Reference proteome</keyword>
<evidence type="ECO:0000313" key="2">
    <source>
        <dbReference type="WBParaSite" id="PDA_v2.g17341.t1"/>
    </source>
</evidence>
<sequence>MGINTYAKMDQHESVRLHDHEHVCTKLQYSPEKYFELQIIKKPNYEILENCNTKSGKILIIFKPIDRTQCHEFPWQNYGKAFRCKECHASVKISNASKENEYIEILILNHECPFRQFDREKYFKFKNCKKCFKQKIIVSAKLYENSDGENYVILSNKEHVCESVKYIPFNNDIILRSPNIKVMKETSNGVGKMLSLQEYCQ</sequence>
<accession>A0A914PR89</accession>
<protein>
    <submittedName>
        <fullName evidence="2">Uncharacterized protein</fullName>
    </submittedName>
</protein>
<name>A0A914PR89_9BILA</name>
<dbReference type="WBParaSite" id="PDA_v2.g17341.t1">
    <property type="protein sequence ID" value="PDA_v2.g17341.t1"/>
    <property type="gene ID" value="PDA_v2.g17341"/>
</dbReference>
<reference evidence="2" key="1">
    <citation type="submission" date="2022-11" db="UniProtKB">
        <authorList>
            <consortium name="WormBaseParasite"/>
        </authorList>
    </citation>
    <scope>IDENTIFICATION</scope>
</reference>
<proteinExistence type="predicted"/>
<dbReference type="AlphaFoldDB" id="A0A914PR89"/>
<dbReference type="Proteomes" id="UP000887578">
    <property type="component" value="Unplaced"/>
</dbReference>